<dbReference type="InterPro" id="IPR007219">
    <property type="entry name" value="XnlR_reg_dom"/>
</dbReference>
<dbReference type="CDD" id="cd12148">
    <property type="entry name" value="fungal_TF_MHR"/>
    <property type="match status" value="1"/>
</dbReference>
<dbReference type="PROSITE" id="PS00463">
    <property type="entry name" value="ZN2_CY6_FUNGAL_1"/>
    <property type="match status" value="1"/>
</dbReference>
<feature type="region of interest" description="Disordered" evidence="7">
    <location>
        <begin position="1"/>
        <end position="31"/>
    </location>
</feature>
<organism evidence="9 10">
    <name type="scientific">Sclerotinia trifoliorum</name>
    <dbReference type="NCBI Taxonomy" id="28548"/>
    <lineage>
        <taxon>Eukaryota</taxon>
        <taxon>Fungi</taxon>
        <taxon>Dikarya</taxon>
        <taxon>Ascomycota</taxon>
        <taxon>Pezizomycotina</taxon>
        <taxon>Leotiomycetes</taxon>
        <taxon>Helotiales</taxon>
        <taxon>Sclerotiniaceae</taxon>
        <taxon>Sclerotinia</taxon>
    </lineage>
</organism>
<protein>
    <submittedName>
        <fullName evidence="9">39ddc579-421e-464b-b620-769b35d32211</fullName>
    </submittedName>
</protein>
<dbReference type="SMART" id="SM00066">
    <property type="entry name" value="GAL4"/>
    <property type="match status" value="1"/>
</dbReference>
<dbReference type="PANTHER" id="PTHR31944">
    <property type="entry name" value="HEME-RESPONSIVE ZINC FINGER TRANSCRIPTION FACTOR HAP1"/>
    <property type="match status" value="1"/>
</dbReference>
<feature type="compositionally biased region" description="Polar residues" evidence="7">
    <location>
        <begin position="55"/>
        <end position="65"/>
    </location>
</feature>
<accession>A0A8H2ZV98</accession>
<keyword evidence="4" id="KW-0238">DNA-binding</keyword>
<keyword evidence="3" id="KW-0805">Transcription regulation</keyword>
<keyword evidence="2" id="KW-0862">Zinc</keyword>
<dbReference type="GO" id="GO:0000978">
    <property type="term" value="F:RNA polymerase II cis-regulatory region sequence-specific DNA binding"/>
    <property type="evidence" value="ECO:0007669"/>
    <property type="project" value="TreeGrafter"/>
</dbReference>
<evidence type="ECO:0000256" key="2">
    <source>
        <dbReference type="ARBA" id="ARBA00022833"/>
    </source>
</evidence>
<sequence>MDINSIVLQKSKTEGDPPPPPAQPRKRRRPALSCIQCRRRKIKCDRNMPCGQCVSSKTPACQYSSDPAPESKRPRANGNGQYHVTPSPGSTTNASSNFNSITDNVTNGTSLVPADFWNESTPIVEGPLPVRGQVVVPPQNPSDPSVQALLDRVHKLEQAISEAEAMNGGPNITVSPSVKGPSLRGSVSKTRFFGRSHWMNSFEQKFKHMTKFQELGPLGKGGEIFDLLNKCKALGRKVKEDQSPESSIPRGYRDYIPEKEISDRLVNAYFRTFESVYRILHIPTFEEEYALYWRDPAAASMAFVMKLLLVMAIGTCFYEDPILSSSLHSKAQHWIAAAQAWVSAPSEKDRLNIVGLQNHCLLIIARQVNSVGGDLTWITAGSVYHLAMCLGLHRDPAHFPKMGPFHAEMRRRLWATVLELLLQSSQDLGMSPMINTQDYDTELPANIDDSEISETTTKAPASKPVTTFTQTSIQLSLMRSFCTRLEIAKAVNSFRSETSYEETLRLGSALSSISRSCSASLQSFFTSNSEQKPNAFQIKIHDFFSTHFLLALHRPYAVKARVNPTYYYSRKVCLETSLSLLAPAIALPERFNSSQPNDWTLLTWTASGIIKGTHIHAYMGLGLELNQQLEEDPPLPLSITTLPPQQVEILRILRSGIDWTSNRIMRGDTNIKGHVFLSCLCGQIEALQKNTPTEEGIIAEARKSVEYCLQLMKDKLRDQEAQMNAEANRSLSMNTGLDGVSWDVVIPDPGVEFDLPGDWVFSTWEDSYLWV</sequence>
<gene>
    <name evidence="9" type="ORF">SCLTRI_LOCUS10120</name>
</gene>
<dbReference type="Pfam" id="PF04082">
    <property type="entry name" value="Fungal_trans"/>
    <property type="match status" value="1"/>
</dbReference>
<dbReference type="GO" id="GO:0006351">
    <property type="term" value="P:DNA-templated transcription"/>
    <property type="evidence" value="ECO:0007669"/>
    <property type="project" value="InterPro"/>
</dbReference>
<evidence type="ECO:0000259" key="8">
    <source>
        <dbReference type="PROSITE" id="PS50048"/>
    </source>
</evidence>
<keyword evidence="5" id="KW-0804">Transcription</keyword>
<evidence type="ECO:0000256" key="5">
    <source>
        <dbReference type="ARBA" id="ARBA00023163"/>
    </source>
</evidence>
<dbReference type="Pfam" id="PF00172">
    <property type="entry name" value="Zn_clus"/>
    <property type="match status" value="1"/>
</dbReference>
<dbReference type="GO" id="GO:0008270">
    <property type="term" value="F:zinc ion binding"/>
    <property type="evidence" value="ECO:0007669"/>
    <property type="project" value="InterPro"/>
</dbReference>
<dbReference type="InterPro" id="IPR051430">
    <property type="entry name" value="Fungal_TF_Env_Response"/>
</dbReference>
<evidence type="ECO:0000256" key="3">
    <source>
        <dbReference type="ARBA" id="ARBA00023015"/>
    </source>
</evidence>
<dbReference type="SMART" id="SM00906">
    <property type="entry name" value="Fungal_trans"/>
    <property type="match status" value="1"/>
</dbReference>
<dbReference type="OrthoDB" id="4337792at2759"/>
<keyword evidence="6" id="KW-0539">Nucleus</keyword>
<name>A0A8H2ZV98_9HELO</name>
<feature type="region of interest" description="Disordered" evidence="7">
    <location>
        <begin position="55"/>
        <end position="101"/>
    </location>
</feature>
<proteinExistence type="predicted"/>
<evidence type="ECO:0000256" key="7">
    <source>
        <dbReference type="SAM" id="MobiDB-lite"/>
    </source>
</evidence>
<dbReference type="Proteomes" id="UP000624404">
    <property type="component" value="Unassembled WGS sequence"/>
</dbReference>
<dbReference type="CDD" id="cd00067">
    <property type="entry name" value="GAL4"/>
    <property type="match status" value="1"/>
</dbReference>
<dbReference type="EMBL" id="CAJHIA010000036">
    <property type="protein sequence ID" value="CAD6454322.1"/>
    <property type="molecule type" value="Genomic_DNA"/>
</dbReference>
<dbReference type="PANTHER" id="PTHR31944:SF131">
    <property type="entry name" value="HEME-RESPONSIVE ZINC FINGER TRANSCRIPTION FACTOR HAP1"/>
    <property type="match status" value="1"/>
</dbReference>
<feature type="domain" description="Zn(2)-C6 fungal-type" evidence="8">
    <location>
        <begin position="33"/>
        <end position="63"/>
    </location>
</feature>
<reference evidence="9" key="1">
    <citation type="submission" date="2020-10" db="EMBL/GenBank/DDBJ databases">
        <authorList>
            <person name="Kusch S."/>
        </authorList>
    </citation>
    <scope>NUCLEOTIDE SEQUENCE</scope>
    <source>
        <strain evidence="9">SwB9</strain>
    </source>
</reference>
<keyword evidence="10" id="KW-1185">Reference proteome</keyword>
<evidence type="ECO:0000313" key="9">
    <source>
        <dbReference type="EMBL" id="CAD6454322.1"/>
    </source>
</evidence>
<dbReference type="InterPro" id="IPR036864">
    <property type="entry name" value="Zn2-C6_fun-type_DNA-bd_sf"/>
</dbReference>
<evidence type="ECO:0000313" key="10">
    <source>
        <dbReference type="Proteomes" id="UP000624404"/>
    </source>
</evidence>
<dbReference type="Gene3D" id="4.10.240.10">
    <property type="entry name" value="Zn(2)-C6 fungal-type DNA-binding domain"/>
    <property type="match status" value="1"/>
</dbReference>
<dbReference type="PROSITE" id="PS50048">
    <property type="entry name" value="ZN2_CY6_FUNGAL_2"/>
    <property type="match status" value="1"/>
</dbReference>
<dbReference type="SUPFAM" id="SSF57701">
    <property type="entry name" value="Zn2/Cys6 DNA-binding domain"/>
    <property type="match status" value="1"/>
</dbReference>
<dbReference type="GO" id="GO:0001228">
    <property type="term" value="F:DNA-binding transcription activator activity, RNA polymerase II-specific"/>
    <property type="evidence" value="ECO:0007669"/>
    <property type="project" value="TreeGrafter"/>
</dbReference>
<dbReference type="GO" id="GO:0005634">
    <property type="term" value="C:nucleus"/>
    <property type="evidence" value="ECO:0007669"/>
    <property type="project" value="TreeGrafter"/>
</dbReference>
<evidence type="ECO:0000256" key="4">
    <source>
        <dbReference type="ARBA" id="ARBA00023125"/>
    </source>
</evidence>
<evidence type="ECO:0000256" key="6">
    <source>
        <dbReference type="ARBA" id="ARBA00023242"/>
    </source>
</evidence>
<dbReference type="InterPro" id="IPR001138">
    <property type="entry name" value="Zn2Cys6_DnaBD"/>
</dbReference>
<dbReference type="AlphaFoldDB" id="A0A8H2ZV98"/>
<feature type="compositionally biased region" description="Polar residues" evidence="7">
    <location>
        <begin position="1"/>
        <end position="10"/>
    </location>
</feature>
<evidence type="ECO:0000256" key="1">
    <source>
        <dbReference type="ARBA" id="ARBA00022723"/>
    </source>
</evidence>
<comment type="caution">
    <text evidence="9">The sequence shown here is derived from an EMBL/GenBank/DDBJ whole genome shotgun (WGS) entry which is preliminary data.</text>
</comment>
<keyword evidence="1" id="KW-0479">Metal-binding</keyword>
<feature type="compositionally biased region" description="Polar residues" evidence="7">
    <location>
        <begin position="78"/>
        <end position="101"/>
    </location>
</feature>